<proteinExistence type="predicted"/>
<name>A0A224YCX7_9ACAR</name>
<accession>A0A224YCX7</accession>
<evidence type="ECO:0000313" key="1">
    <source>
        <dbReference type="EMBL" id="MAA13559.1"/>
    </source>
</evidence>
<protein>
    <submittedName>
        <fullName evidence="1">Uncharacterized protein</fullName>
    </submittedName>
</protein>
<dbReference type="EMBL" id="GFPF01002413">
    <property type="protein sequence ID" value="MAA13559.1"/>
    <property type="molecule type" value="Transcribed_RNA"/>
</dbReference>
<sequence>MPNEMTRWLSMPHESATVSETDRLGTRLQRHGSLARTLLQRESSPPARPPFSAIAAWLSDLIYKKRCVFSVYISRLFYETPAVCSLPCRGRARRWSVLLFWASRVSSRRRAGGDERCLSTMSVTSVNAGCPCINVYIYSLTNIVPRHNPFAHLPSSVFFPRFFLRPAPWCC</sequence>
<reference evidence="1" key="1">
    <citation type="journal article" date="2017" name="Parasit. Vectors">
        <title>Sialotranscriptomics of Rhipicephalus zambeziensis reveals intricate expression profiles of secretory proteins and suggests tight temporal transcriptional regulation during blood-feeding.</title>
        <authorList>
            <person name="de Castro M.H."/>
            <person name="de Klerk D."/>
            <person name="Pienaar R."/>
            <person name="Rees D.J.G."/>
            <person name="Mans B.J."/>
        </authorList>
    </citation>
    <scope>NUCLEOTIDE SEQUENCE</scope>
    <source>
        <tissue evidence="1">Salivary glands</tissue>
    </source>
</reference>
<organism evidence="1">
    <name type="scientific">Rhipicephalus zambeziensis</name>
    <dbReference type="NCBI Taxonomy" id="60191"/>
    <lineage>
        <taxon>Eukaryota</taxon>
        <taxon>Metazoa</taxon>
        <taxon>Ecdysozoa</taxon>
        <taxon>Arthropoda</taxon>
        <taxon>Chelicerata</taxon>
        <taxon>Arachnida</taxon>
        <taxon>Acari</taxon>
        <taxon>Parasitiformes</taxon>
        <taxon>Ixodida</taxon>
        <taxon>Ixodoidea</taxon>
        <taxon>Ixodidae</taxon>
        <taxon>Rhipicephalinae</taxon>
        <taxon>Rhipicephalus</taxon>
        <taxon>Rhipicephalus</taxon>
    </lineage>
</organism>
<dbReference type="AlphaFoldDB" id="A0A224YCX7"/>